<feature type="region of interest" description="Disordered" evidence="1">
    <location>
        <begin position="547"/>
        <end position="572"/>
    </location>
</feature>
<feature type="region of interest" description="Disordered" evidence="1">
    <location>
        <begin position="184"/>
        <end position="217"/>
    </location>
</feature>
<feature type="compositionally biased region" description="Polar residues" evidence="1">
    <location>
        <begin position="553"/>
        <end position="564"/>
    </location>
</feature>
<dbReference type="EMBL" id="MU151081">
    <property type="protein sequence ID" value="KAF9451710.1"/>
    <property type="molecule type" value="Genomic_DNA"/>
</dbReference>
<evidence type="ECO:0000256" key="1">
    <source>
        <dbReference type="SAM" id="MobiDB-lite"/>
    </source>
</evidence>
<feature type="compositionally biased region" description="Polar residues" evidence="1">
    <location>
        <begin position="410"/>
        <end position="430"/>
    </location>
</feature>
<feature type="compositionally biased region" description="Acidic residues" evidence="1">
    <location>
        <begin position="702"/>
        <end position="715"/>
    </location>
</feature>
<feature type="compositionally biased region" description="Acidic residues" evidence="1">
    <location>
        <begin position="96"/>
        <end position="109"/>
    </location>
</feature>
<accession>A0A9P5XJ82</accession>
<sequence>MPAAFSRLQLAAALLEYDNDPDNPDAPRRSAQESAIFAHFRRNPAAPPQSAARQSDYLGVSLPSETGSLGGKESAPGTRRSRGSIDALRNPFGADSNDEEEDAEEELEVDLTSWGLDAFMPKDKSRRGRGKAPSVAATAPPMTTVRSHHPSTNAEQVLLAPRRAVSYSRSMSLGGSLDFLREAAAAGPPDGRRRSIASPLDVAQMDPSRVTLSRPRSSSASLVQELAEPSQAIPFPTESTRAISPGPAESVSGRKRHERTFSMASMNSRMVLADVKEESRPQSTYGEEEEEEALAEEENPFTLQPPSHTSRFDPKYAAHPRTMSNASMGTRALLNDDRNSVMTGGGDNFHRERRYSTTLDLLRPKVLVMPSPLQSVAPPEPPKVDNRVRDGFTLSKDGPPLPPGARTSRRMSTLLSGSDTPPPIASNSFTPNPLNDLTYAQKLFRNTLAVDGNPDSYYEGLPRATEDGEQAQLYPVEPEVDESIPPPPVPETSAMKHLPGKLYGKSLIDDLETRKAQMRGKQRVFTGDERPSMMARGDIQRSSTLIDPATLGRPTSQFPNTSRSGEGLMRRSSGNIKPLLSFENDKIPQSAPMPNRPMDSRSVFGVDTLWQREMAKLREIEAQEKLENEARKKREEEEERRKTEKKGKKKRKDKRQGAEEPQKLPESPVVPHAEGAGPRVSIEPPVLPVIERAARRPPPPPMDDDEDEESDEEGDAVVSPREAPEPTWHSSDEEAPRRTTGVGLRYPNRSQSIRRPADGDSDEDLPLAATLTKVLSQGPLSRSQQYSSLDDDDDEEKPLSSLLEKGKVKQLSPALLDINFDKLSVKGPHATSAGDDEDDDQPLGLRASRIPPRFNNGGGDEDEDDRPLGLHPEQRRRTQYGMLAQQQQQQQQQQQMMMQAQLHNTMFFNPSMMGSGFFAPPVPTPIMNPMNPMMMMQPPMPIPSPPPIHDAAKFGRVDKWRRDVAVEGER</sequence>
<dbReference type="OrthoDB" id="2564267at2759"/>
<feature type="region of interest" description="Disordered" evidence="1">
    <location>
        <begin position="276"/>
        <end position="312"/>
    </location>
</feature>
<feature type="compositionally biased region" description="Polar residues" evidence="1">
    <location>
        <begin position="773"/>
        <end position="786"/>
    </location>
</feature>
<evidence type="ECO:0000313" key="2">
    <source>
        <dbReference type="EMBL" id="KAF9451710.1"/>
    </source>
</evidence>
<reference evidence="2" key="1">
    <citation type="submission" date="2020-11" db="EMBL/GenBank/DDBJ databases">
        <authorList>
            <consortium name="DOE Joint Genome Institute"/>
            <person name="Ahrendt S."/>
            <person name="Riley R."/>
            <person name="Andreopoulos W."/>
            <person name="Labutti K."/>
            <person name="Pangilinan J."/>
            <person name="Ruiz-Duenas F.J."/>
            <person name="Barrasa J.M."/>
            <person name="Sanchez-Garcia M."/>
            <person name="Camarero S."/>
            <person name="Miyauchi S."/>
            <person name="Serrano A."/>
            <person name="Linde D."/>
            <person name="Babiker R."/>
            <person name="Drula E."/>
            <person name="Ayuso-Fernandez I."/>
            <person name="Pacheco R."/>
            <person name="Padilla G."/>
            <person name="Ferreira P."/>
            <person name="Barriuso J."/>
            <person name="Kellner H."/>
            <person name="Castanera R."/>
            <person name="Alfaro M."/>
            <person name="Ramirez L."/>
            <person name="Pisabarro A.G."/>
            <person name="Kuo A."/>
            <person name="Tritt A."/>
            <person name="Lipzen A."/>
            <person name="He G."/>
            <person name="Yan M."/>
            <person name="Ng V."/>
            <person name="Cullen D."/>
            <person name="Martin F."/>
            <person name="Rosso M.-N."/>
            <person name="Henrissat B."/>
            <person name="Hibbett D."/>
            <person name="Martinez A.T."/>
            <person name="Grigoriev I.V."/>
        </authorList>
    </citation>
    <scope>NUCLEOTIDE SEQUENCE</scope>
    <source>
        <strain evidence="2">MF-IS2</strain>
    </source>
</reference>
<name>A0A9P5XJ82_9AGAR</name>
<feature type="region of interest" description="Disordered" evidence="1">
    <location>
        <begin position="622"/>
        <end position="810"/>
    </location>
</feature>
<proteinExistence type="predicted"/>
<feature type="compositionally biased region" description="Acidic residues" evidence="1">
    <location>
        <begin position="286"/>
        <end position="299"/>
    </location>
</feature>
<protein>
    <submittedName>
        <fullName evidence="2">Uncharacterized protein</fullName>
    </submittedName>
</protein>
<feature type="compositionally biased region" description="Basic and acidic residues" evidence="1">
    <location>
        <begin position="622"/>
        <end position="642"/>
    </location>
</feature>
<comment type="caution">
    <text evidence="2">The sequence shown here is derived from an EMBL/GenBank/DDBJ whole genome shotgun (WGS) entry which is preliminary data.</text>
</comment>
<feature type="compositionally biased region" description="Basic residues" evidence="1">
    <location>
        <begin position="643"/>
        <end position="654"/>
    </location>
</feature>
<feature type="region of interest" description="Disordered" evidence="1">
    <location>
        <begin position="825"/>
        <end position="870"/>
    </location>
</feature>
<organism evidence="2 3">
    <name type="scientific">Macrolepiota fuliginosa MF-IS2</name>
    <dbReference type="NCBI Taxonomy" id="1400762"/>
    <lineage>
        <taxon>Eukaryota</taxon>
        <taxon>Fungi</taxon>
        <taxon>Dikarya</taxon>
        <taxon>Basidiomycota</taxon>
        <taxon>Agaricomycotina</taxon>
        <taxon>Agaricomycetes</taxon>
        <taxon>Agaricomycetidae</taxon>
        <taxon>Agaricales</taxon>
        <taxon>Agaricineae</taxon>
        <taxon>Agaricaceae</taxon>
        <taxon>Macrolepiota</taxon>
    </lineage>
</organism>
<feature type="region of interest" description="Disordered" evidence="1">
    <location>
        <begin position="236"/>
        <end position="256"/>
    </location>
</feature>
<gene>
    <name evidence="2" type="ORF">P691DRAFT_723478</name>
</gene>
<feature type="region of interest" description="Disordered" evidence="1">
    <location>
        <begin position="392"/>
        <end position="430"/>
    </location>
</feature>
<evidence type="ECO:0000313" key="3">
    <source>
        <dbReference type="Proteomes" id="UP000807342"/>
    </source>
</evidence>
<feature type="region of interest" description="Disordered" evidence="1">
    <location>
        <begin position="17"/>
        <end position="155"/>
    </location>
</feature>
<dbReference type="AlphaFoldDB" id="A0A9P5XJ82"/>
<dbReference type="Proteomes" id="UP000807342">
    <property type="component" value="Unassembled WGS sequence"/>
</dbReference>
<keyword evidence="3" id="KW-1185">Reference proteome</keyword>